<evidence type="ECO:0000313" key="3">
    <source>
        <dbReference type="EMBL" id="BAV62789.1"/>
    </source>
</evidence>
<sequence length="60" mass="7281">MTEITYGDLDYLFWKYSIIIIIVLFILTIIWMFFISSLKFEINYKKIDGYKLTYNSKGDH</sequence>
<proteinExistence type="predicted"/>
<organism evidence="2 5">
    <name type="scientific">Acanthamoeba castellanii mimivirus</name>
    <dbReference type="NCBI Taxonomy" id="1899318"/>
    <lineage>
        <taxon>Viruses</taxon>
        <taxon>Varidnaviria</taxon>
        <taxon>Bamfordvirae</taxon>
        <taxon>Nucleocytoviricota</taxon>
        <taxon>Megaviricetes</taxon>
        <taxon>Imitervirales</taxon>
        <taxon>Mimiviridae</taxon>
        <taxon>Megamimivirinae</taxon>
        <taxon>Mimivirus</taxon>
    </lineage>
</organism>
<keyword evidence="1" id="KW-0812">Transmembrane</keyword>
<dbReference type="Proteomes" id="UP000240366">
    <property type="component" value="Segment"/>
</dbReference>
<dbReference type="Proteomes" id="UP000241484">
    <property type="component" value="Segment"/>
</dbReference>
<accession>A0A1E1EU73</accession>
<reference evidence="4 5" key="1">
    <citation type="submission" date="2016-09" db="EMBL/GenBank/DDBJ databases">
        <title>Nearly complete genome sequences of 2 Mimiviridae isolates, Mimivirus shirakomae and Mimivirus kasaii from Japanese pond and river mouth.</title>
        <authorList>
            <person name="Takemura M."/>
            <person name="Mikami T."/>
            <person name="Murono S."/>
        </authorList>
    </citation>
    <scope>NUCLEOTIDE SEQUENCE [LARGE SCALE GENOMIC DNA]</scope>
    <source>
        <strain evidence="2 5">Mimivirus kasaii</strain>
        <strain evidence="3 4">Mimivirus shirakomae</strain>
    </source>
</reference>
<protein>
    <submittedName>
        <fullName evidence="2">Uncharacterized protein</fullName>
    </submittedName>
</protein>
<evidence type="ECO:0000256" key="1">
    <source>
        <dbReference type="SAM" id="Phobius"/>
    </source>
</evidence>
<dbReference type="EMBL" id="AP017645">
    <property type="protein sequence ID" value="BAV62789.1"/>
    <property type="molecule type" value="Genomic_DNA"/>
</dbReference>
<name>A0A1E1EU73_9VIRU</name>
<feature type="transmembrane region" description="Helical" evidence="1">
    <location>
        <begin position="12"/>
        <end position="35"/>
    </location>
</feature>
<keyword evidence="1" id="KW-1133">Transmembrane helix</keyword>
<dbReference type="EMBL" id="AP017644">
    <property type="protein sequence ID" value="BAV61803.1"/>
    <property type="molecule type" value="Genomic_DNA"/>
</dbReference>
<evidence type="ECO:0000313" key="4">
    <source>
        <dbReference type="Proteomes" id="UP000240366"/>
    </source>
</evidence>
<evidence type="ECO:0000313" key="5">
    <source>
        <dbReference type="Proteomes" id="UP000241484"/>
    </source>
</evidence>
<keyword evidence="1" id="KW-0472">Membrane</keyword>
<evidence type="ECO:0000313" key="2">
    <source>
        <dbReference type="EMBL" id="BAV61803.1"/>
    </source>
</evidence>